<dbReference type="CDD" id="cd00009">
    <property type="entry name" value="AAA"/>
    <property type="match status" value="1"/>
</dbReference>
<keyword evidence="4" id="KW-0238">DNA-binding</keyword>
<keyword evidence="5" id="KW-0804">Transcription</keyword>
<dbReference type="SUPFAM" id="SSF46689">
    <property type="entry name" value="Homeodomain-like"/>
    <property type="match status" value="1"/>
</dbReference>
<accession>A0A0W0VZF2</accession>
<dbReference type="PANTHER" id="PTHR32071:SF117">
    <property type="entry name" value="PTS-DEPENDENT DIHYDROXYACETONE KINASE OPERON REGULATORY PROTEIN-RELATED"/>
    <property type="match status" value="1"/>
</dbReference>
<dbReference type="InterPro" id="IPR002078">
    <property type="entry name" value="Sigma_54_int"/>
</dbReference>
<dbReference type="RefSeq" id="WP_028374292.1">
    <property type="nucleotide sequence ID" value="NZ_CAAAJD010000007.1"/>
</dbReference>
<evidence type="ECO:0000313" key="8">
    <source>
        <dbReference type="Proteomes" id="UP000054869"/>
    </source>
</evidence>
<dbReference type="GO" id="GO:0005524">
    <property type="term" value="F:ATP binding"/>
    <property type="evidence" value="ECO:0007669"/>
    <property type="project" value="UniProtKB-KW"/>
</dbReference>
<dbReference type="SUPFAM" id="SSF52172">
    <property type="entry name" value="CheY-like"/>
    <property type="match status" value="1"/>
</dbReference>
<dbReference type="SUPFAM" id="SSF52540">
    <property type="entry name" value="P-loop containing nucleoside triphosphate hydrolases"/>
    <property type="match status" value="1"/>
</dbReference>
<dbReference type="Pfam" id="PF00158">
    <property type="entry name" value="Sigma54_activat"/>
    <property type="match status" value="1"/>
</dbReference>
<dbReference type="Gene3D" id="1.10.8.60">
    <property type="match status" value="1"/>
</dbReference>
<dbReference type="PATRIC" id="fig|45067.4.peg.241"/>
<dbReference type="InterPro" id="IPR025943">
    <property type="entry name" value="Sigma_54_int_dom_ATP-bd_2"/>
</dbReference>
<dbReference type="EMBL" id="LNYI01000004">
    <property type="protein sequence ID" value="KTD25484.1"/>
    <property type="molecule type" value="Genomic_DNA"/>
</dbReference>
<dbReference type="GO" id="GO:0043565">
    <property type="term" value="F:sequence-specific DNA binding"/>
    <property type="evidence" value="ECO:0007669"/>
    <property type="project" value="InterPro"/>
</dbReference>
<dbReference type="PROSITE" id="PS00676">
    <property type="entry name" value="SIGMA54_INTERACT_2"/>
    <property type="match status" value="1"/>
</dbReference>
<keyword evidence="1" id="KW-0547">Nucleotide-binding</keyword>
<keyword evidence="2" id="KW-0067">ATP-binding</keyword>
<dbReference type="InterPro" id="IPR009057">
    <property type="entry name" value="Homeodomain-like_sf"/>
</dbReference>
<dbReference type="SMART" id="SM00382">
    <property type="entry name" value="AAA"/>
    <property type="match status" value="1"/>
</dbReference>
<evidence type="ECO:0000256" key="5">
    <source>
        <dbReference type="ARBA" id="ARBA00023163"/>
    </source>
</evidence>
<dbReference type="eggNOG" id="COG2204">
    <property type="taxonomic scope" value="Bacteria"/>
</dbReference>
<dbReference type="Pfam" id="PF25601">
    <property type="entry name" value="AAA_lid_14"/>
    <property type="match status" value="1"/>
</dbReference>
<reference evidence="7 8" key="1">
    <citation type="submission" date="2015-11" db="EMBL/GenBank/DDBJ databases">
        <title>Genomic analysis of 38 Legionella species identifies large and diverse effector repertoires.</title>
        <authorList>
            <person name="Burstein D."/>
            <person name="Amaro F."/>
            <person name="Zusman T."/>
            <person name="Lifshitz Z."/>
            <person name="Cohen O."/>
            <person name="Gilbert J.A."/>
            <person name="Pupko T."/>
            <person name="Shuman H.A."/>
            <person name="Segal G."/>
        </authorList>
    </citation>
    <scope>NUCLEOTIDE SEQUENCE [LARGE SCALE GENOMIC DNA]</scope>
    <source>
        <strain evidence="7 8">ATCC 49751</strain>
    </source>
</reference>
<keyword evidence="3" id="KW-0805">Transcription regulation</keyword>
<dbReference type="PROSITE" id="PS00688">
    <property type="entry name" value="SIGMA54_INTERACT_3"/>
    <property type="match status" value="1"/>
</dbReference>
<dbReference type="Proteomes" id="UP000054869">
    <property type="component" value="Unassembled WGS sequence"/>
</dbReference>
<dbReference type="AlphaFoldDB" id="A0A0W0VZF2"/>
<dbReference type="STRING" id="45067.Llan_0230"/>
<dbReference type="InterPro" id="IPR003593">
    <property type="entry name" value="AAA+_ATPase"/>
</dbReference>
<name>A0A0W0VZF2_9GAMM</name>
<dbReference type="Gene3D" id="1.10.10.60">
    <property type="entry name" value="Homeodomain-like"/>
    <property type="match status" value="1"/>
</dbReference>
<dbReference type="InterPro" id="IPR025662">
    <property type="entry name" value="Sigma_54_int_dom_ATP-bd_1"/>
</dbReference>
<dbReference type="Pfam" id="PF02954">
    <property type="entry name" value="HTH_8"/>
    <property type="match status" value="1"/>
</dbReference>
<keyword evidence="8" id="KW-1185">Reference proteome</keyword>
<dbReference type="InterPro" id="IPR011006">
    <property type="entry name" value="CheY-like_superfamily"/>
</dbReference>
<dbReference type="Gene3D" id="3.40.50.2300">
    <property type="match status" value="1"/>
</dbReference>
<dbReference type="InterPro" id="IPR025944">
    <property type="entry name" value="Sigma_54_int_dom_CS"/>
</dbReference>
<organism evidence="7 8">
    <name type="scientific">Legionella lansingensis</name>
    <dbReference type="NCBI Taxonomy" id="45067"/>
    <lineage>
        <taxon>Bacteria</taxon>
        <taxon>Pseudomonadati</taxon>
        <taxon>Pseudomonadota</taxon>
        <taxon>Gammaproteobacteria</taxon>
        <taxon>Legionellales</taxon>
        <taxon>Legionellaceae</taxon>
        <taxon>Legionella</taxon>
    </lineage>
</organism>
<dbReference type="InterPro" id="IPR002197">
    <property type="entry name" value="HTH_Fis"/>
</dbReference>
<dbReference type="InterPro" id="IPR027417">
    <property type="entry name" value="P-loop_NTPase"/>
</dbReference>
<proteinExistence type="predicted"/>
<dbReference type="PRINTS" id="PR01590">
    <property type="entry name" value="HTHFIS"/>
</dbReference>
<evidence type="ECO:0000256" key="3">
    <source>
        <dbReference type="ARBA" id="ARBA00023015"/>
    </source>
</evidence>
<dbReference type="OrthoDB" id="9804019at2"/>
<dbReference type="Pfam" id="PF06490">
    <property type="entry name" value="FleQ"/>
    <property type="match status" value="1"/>
</dbReference>
<gene>
    <name evidence="7" type="primary">fleQ</name>
    <name evidence="7" type="ORF">Llan_0230</name>
</gene>
<protein>
    <submittedName>
        <fullName evidence="7">Transcriptional regulator FleQ</fullName>
    </submittedName>
</protein>
<feature type="domain" description="Sigma-54 factor interaction" evidence="6">
    <location>
        <begin position="137"/>
        <end position="365"/>
    </location>
</feature>
<evidence type="ECO:0000256" key="1">
    <source>
        <dbReference type="ARBA" id="ARBA00022741"/>
    </source>
</evidence>
<dbReference type="Gene3D" id="3.40.50.300">
    <property type="entry name" value="P-loop containing nucleotide triphosphate hydrolases"/>
    <property type="match status" value="1"/>
</dbReference>
<dbReference type="InterPro" id="IPR058031">
    <property type="entry name" value="AAA_lid_NorR"/>
</dbReference>
<dbReference type="GO" id="GO:0006355">
    <property type="term" value="P:regulation of DNA-templated transcription"/>
    <property type="evidence" value="ECO:0007669"/>
    <property type="project" value="InterPro"/>
</dbReference>
<comment type="caution">
    <text evidence="7">The sequence shown here is derived from an EMBL/GenBank/DDBJ whole genome shotgun (WGS) entry which is preliminary data.</text>
</comment>
<dbReference type="InterPro" id="IPR010518">
    <property type="entry name" value="FleQ"/>
</dbReference>
<dbReference type="PANTHER" id="PTHR32071">
    <property type="entry name" value="TRANSCRIPTIONAL REGULATORY PROTEIN"/>
    <property type="match status" value="1"/>
</dbReference>
<dbReference type="PROSITE" id="PS50045">
    <property type="entry name" value="SIGMA54_INTERACT_4"/>
    <property type="match status" value="1"/>
</dbReference>
<evidence type="ECO:0000313" key="7">
    <source>
        <dbReference type="EMBL" id="KTD25484.1"/>
    </source>
</evidence>
<dbReference type="PROSITE" id="PS00675">
    <property type="entry name" value="SIGMA54_INTERACT_1"/>
    <property type="match status" value="1"/>
</dbReference>
<evidence type="ECO:0000256" key="2">
    <source>
        <dbReference type="ARBA" id="ARBA00022840"/>
    </source>
</evidence>
<sequence>MDRNEAILIIDDNEERRHKLSTILNFVGEDGLLANYADWRSFPYKNAHAILIGAKLSHEDTLEFLAEVRSIAPKLPIILVDAPLPETYYASANVLACLGFPFSYAQMLEALHKCQIAHETALAEENNKKRTPLFRSLVGNSEAIRQVRKLIAQVADTEASVLILGESGTGKEVIARNIHAFSSRYNRPFIPINCGAIPPELLESELFGHEKGAFTGAITSRQGRFELAHGGTLFLDEIGDMPLAMQVKLLRVLQERCFERVGSNKSIEVNVRIIAATHRNLEKAIEEGKFREDLFYRLNVFPIDMPPLRARREDLPLLVNELISRIEGENRPSVRLMPAALEALSSYAWPGNVRELANLVERLSILFPNGIVDVTDLPRRFRKDSKALHPGSLRSERETLLDMLNPDSVLGEEGIDLKEYLVKTELALISQALHESDWVVAHAANYLNMRRTTLVEKMRKYGLIRPQRA</sequence>
<evidence type="ECO:0000259" key="6">
    <source>
        <dbReference type="PROSITE" id="PS50045"/>
    </source>
</evidence>
<evidence type="ECO:0000256" key="4">
    <source>
        <dbReference type="ARBA" id="ARBA00023125"/>
    </source>
</evidence>
<dbReference type="FunFam" id="3.40.50.300:FF:000006">
    <property type="entry name" value="DNA-binding transcriptional regulator NtrC"/>
    <property type="match status" value="1"/>
</dbReference>